<keyword evidence="2" id="KW-1185">Reference proteome</keyword>
<dbReference type="EMBL" id="CAJJDN010000017">
    <property type="protein sequence ID" value="CAD8062715.1"/>
    <property type="molecule type" value="Genomic_DNA"/>
</dbReference>
<comment type="caution">
    <text evidence="1">The sequence shown here is derived from an EMBL/GenBank/DDBJ whole genome shotgun (WGS) entry which is preliminary data.</text>
</comment>
<dbReference type="Proteomes" id="UP000692954">
    <property type="component" value="Unassembled WGS sequence"/>
</dbReference>
<organism evidence="1 2">
    <name type="scientific">Paramecium sonneborni</name>
    <dbReference type="NCBI Taxonomy" id="65129"/>
    <lineage>
        <taxon>Eukaryota</taxon>
        <taxon>Sar</taxon>
        <taxon>Alveolata</taxon>
        <taxon>Ciliophora</taxon>
        <taxon>Intramacronucleata</taxon>
        <taxon>Oligohymenophorea</taxon>
        <taxon>Peniculida</taxon>
        <taxon>Parameciidae</taxon>
        <taxon>Paramecium</taxon>
    </lineage>
</organism>
<evidence type="ECO:0000313" key="1">
    <source>
        <dbReference type="EMBL" id="CAD8062715.1"/>
    </source>
</evidence>
<dbReference type="AlphaFoldDB" id="A0A8S1L8S4"/>
<accession>A0A8S1L8S4</accession>
<sequence length="114" mass="13989">MLNRLQEDKLKRQKFSQSIAYFNAEQEKQQQLKNEQKLKQMIKQKLKSFPKPKNEFTVEISQVDTKEQKEMQLQDRIIFIFREKTSLKITGKLQEFLYLRFLSFRRKIRIFSLI</sequence>
<protein>
    <submittedName>
        <fullName evidence="1">Uncharacterized protein</fullName>
    </submittedName>
</protein>
<reference evidence="1" key="1">
    <citation type="submission" date="2021-01" db="EMBL/GenBank/DDBJ databases">
        <authorList>
            <consortium name="Genoscope - CEA"/>
            <person name="William W."/>
        </authorList>
    </citation>
    <scope>NUCLEOTIDE SEQUENCE</scope>
</reference>
<proteinExistence type="predicted"/>
<name>A0A8S1L8S4_9CILI</name>
<gene>
    <name evidence="1" type="ORF">PSON_ATCC_30995.1.T0170009</name>
</gene>
<evidence type="ECO:0000313" key="2">
    <source>
        <dbReference type="Proteomes" id="UP000692954"/>
    </source>
</evidence>